<name>A0ACB7V0H7_DIOAL</name>
<organism evidence="1 2">
    <name type="scientific">Dioscorea alata</name>
    <name type="common">Purple yam</name>
    <dbReference type="NCBI Taxonomy" id="55571"/>
    <lineage>
        <taxon>Eukaryota</taxon>
        <taxon>Viridiplantae</taxon>
        <taxon>Streptophyta</taxon>
        <taxon>Embryophyta</taxon>
        <taxon>Tracheophyta</taxon>
        <taxon>Spermatophyta</taxon>
        <taxon>Magnoliopsida</taxon>
        <taxon>Liliopsida</taxon>
        <taxon>Dioscoreales</taxon>
        <taxon>Dioscoreaceae</taxon>
        <taxon>Dioscorea</taxon>
    </lineage>
</organism>
<dbReference type="Proteomes" id="UP000827976">
    <property type="component" value="Chromosome 12"/>
</dbReference>
<gene>
    <name evidence="1" type="ORF">IHE45_12G013700</name>
</gene>
<comment type="caution">
    <text evidence="1">The sequence shown here is derived from an EMBL/GenBank/DDBJ whole genome shotgun (WGS) entry which is preliminary data.</text>
</comment>
<reference evidence="2" key="1">
    <citation type="journal article" date="2022" name="Nat. Commun.">
        <title>Chromosome evolution and the genetic basis of agronomically important traits in greater yam.</title>
        <authorList>
            <person name="Bredeson J.V."/>
            <person name="Lyons J.B."/>
            <person name="Oniyinde I.O."/>
            <person name="Okereke N.R."/>
            <person name="Kolade O."/>
            <person name="Nnabue I."/>
            <person name="Nwadili C.O."/>
            <person name="Hribova E."/>
            <person name="Parker M."/>
            <person name="Nwogha J."/>
            <person name="Shu S."/>
            <person name="Carlson J."/>
            <person name="Kariba R."/>
            <person name="Muthemba S."/>
            <person name="Knop K."/>
            <person name="Barton G.J."/>
            <person name="Sherwood A.V."/>
            <person name="Lopez-Montes A."/>
            <person name="Asiedu R."/>
            <person name="Jamnadass R."/>
            <person name="Muchugi A."/>
            <person name="Goodstein D."/>
            <person name="Egesi C.N."/>
            <person name="Featherston J."/>
            <person name="Asfaw A."/>
            <person name="Simpson G.G."/>
            <person name="Dolezel J."/>
            <person name="Hendre P.S."/>
            <person name="Van Deynze A."/>
            <person name="Kumar P.L."/>
            <person name="Obidiegwu J.E."/>
            <person name="Bhattacharjee R."/>
            <person name="Rokhsar D.S."/>
        </authorList>
    </citation>
    <scope>NUCLEOTIDE SEQUENCE [LARGE SCALE GENOMIC DNA]</scope>
    <source>
        <strain evidence="2">cv. TDa95/00328</strain>
    </source>
</reference>
<sequence>MAGLGVILEGKKGTQVLNKVKVRTLSANPSSSSSLLSVPSNTTTTPFLQACFLCHQPLSHTKDIYMYRGDRAFCSEDCRCKQIYIDEEVLLREDRCSLAAAPSSGRRAKSPPGLVVLFTS</sequence>
<evidence type="ECO:0000313" key="1">
    <source>
        <dbReference type="EMBL" id="KAH7666709.1"/>
    </source>
</evidence>
<evidence type="ECO:0000313" key="2">
    <source>
        <dbReference type="Proteomes" id="UP000827976"/>
    </source>
</evidence>
<proteinExistence type="predicted"/>
<accession>A0ACB7V0H7</accession>
<protein>
    <submittedName>
        <fullName evidence="1">Zf-FLZ domain-containing protein</fullName>
    </submittedName>
</protein>
<dbReference type="EMBL" id="CM037022">
    <property type="protein sequence ID" value="KAH7666709.1"/>
    <property type="molecule type" value="Genomic_DNA"/>
</dbReference>
<keyword evidence="2" id="KW-1185">Reference proteome</keyword>